<dbReference type="Proteomes" id="UP001154282">
    <property type="component" value="Unassembled WGS sequence"/>
</dbReference>
<accession>A0AAV0GN59</accession>
<dbReference type="AlphaFoldDB" id="A0AAV0GN59"/>
<feature type="transmembrane region" description="Helical" evidence="1">
    <location>
        <begin position="20"/>
        <end position="39"/>
    </location>
</feature>
<keyword evidence="1" id="KW-0812">Transmembrane</keyword>
<dbReference type="EMBL" id="CAMGYJ010000002">
    <property type="protein sequence ID" value="CAI0374442.1"/>
    <property type="molecule type" value="Genomic_DNA"/>
</dbReference>
<name>A0AAV0GN59_9ROSI</name>
<reference evidence="2" key="1">
    <citation type="submission" date="2022-08" db="EMBL/GenBank/DDBJ databases">
        <authorList>
            <person name="Gutierrez-Valencia J."/>
        </authorList>
    </citation>
    <scope>NUCLEOTIDE SEQUENCE</scope>
</reference>
<organism evidence="2 3">
    <name type="scientific">Linum tenue</name>
    <dbReference type="NCBI Taxonomy" id="586396"/>
    <lineage>
        <taxon>Eukaryota</taxon>
        <taxon>Viridiplantae</taxon>
        <taxon>Streptophyta</taxon>
        <taxon>Embryophyta</taxon>
        <taxon>Tracheophyta</taxon>
        <taxon>Spermatophyta</taxon>
        <taxon>Magnoliopsida</taxon>
        <taxon>eudicotyledons</taxon>
        <taxon>Gunneridae</taxon>
        <taxon>Pentapetalae</taxon>
        <taxon>rosids</taxon>
        <taxon>fabids</taxon>
        <taxon>Malpighiales</taxon>
        <taxon>Linaceae</taxon>
        <taxon>Linum</taxon>
    </lineage>
</organism>
<keyword evidence="1" id="KW-1133">Transmembrane helix</keyword>
<protein>
    <submittedName>
        <fullName evidence="2">Uncharacterized protein</fullName>
    </submittedName>
</protein>
<feature type="transmembrane region" description="Helical" evidence="1">
    <location>
        <begin position="51"/>
        <end position="72"/>
    </location>
</feature>
<comment type="caution">
    <text evidence="2">The sequence shown here is derived from an EMBL/GenBank/DDBJ whole genome shotgun (WGS) entry which is preliminary data.</text>
</comment>
<keyword evidence="1" id="KW-0472">Membrane</keyword>
<evidence type="ECO:0000256" key="1">
    <source>
        <dbReference type="SAM" id="Phobius"/>
    </source>
</evidence>
<keyword evidence="3" id="KW-1185">Reference proteome</keyword>
<sequence>MLVLTLLKARSRIVEPVIMVMPIIIKIVRSFHFQLVLYVETVMRFAWTRSLLMMLLLMSAAVSLPYIILGLLRNVHGELWPMSRPYYVLGVLLLEQCQMLTLS</sequence>
<gene>
    <name evidence="2" type="ORF">LITE_LOCUS203</name>
</gene>
<evidence type="ECO:0000313" key="2">
    <source>
        <dbReference type="EMBL" id="CAI0374442.1"/>
    </source>
</evidence>
<proteinExistence type="predicted"/>
<evidence type="ECO:0000313" key="3">
    <source>
        <dbReference type="Proteomes" id="UP001154282"/>
    </source>
</evidence>